<protein>
    <submittedName>
        <fullName evidence="1 3">Uncharacterized protein</fullName>
    </submittedName>
</protein>
<evidence type="ECO:0000313" key="1">
    <source>
        <dbReference type="EMBL" id="VDP14017.1"/>
    </source>
</evidence>
<evidence type="ECO:0000313" key="3">
    <source>
        <dbReference type="WBParaSite" id="OFLC_0001354101-mRNA-1"/>
    </source>
</evidence>
<dbReference type="AlphaFoldDB" id="A0A183I1C8"/>
<name>A0A183I1C8_9BILA</name>
<reference evidence="3" key="1">
    <citation type="submission" date="2016-06" db="UniProtKB">
        <authorList>
            <consortium name="WormBaseParasite"/>
        </authorList>
    </citation>
    <scope>IDENTIFICATION</scope>
</reference>
<dbReference type="Proteomes" id="UP000267606">
    <property type="component" value="Unassembled WGS sequence"/>
</dbReference>
<sequence>MERLEERRQDRAFTMVESDQTIKLGSVERRDCTFNSSKDLELRPLAPHLPDHGRELLANASGRIAEAFVSTVGGAGRDREGAGSRRLGCVSYDSTPQPEAPGTRVTCTSRSSLSDNVLLNLVKVIPHLVYSQLTYLRLTSIDLIGGIGRSNRETICIVATQPLFYNTGRHGKLLLCPTE</sequence>
<dbReference type="WBParaSite" id="OFLC_0001354101-mRNA-1">
    <property type="protein sequence ID" value="OFLC_0001354101-mRNA-1"/>
    <property type="gene ID" value="OFLC_0001354101"/>
</dbReference>
<evidence type="ECO:0000313" key="2">
    <source>
        <dbReference type="Proteomes" id="UP000267606"/>
    </source>
</evidence>
<accession>A0A183I1C8</accession>
<gene>
    <name evidence="1" type="ORF">OFLC_LOCUS13540</name>
</gene>
<proteinExistence type="predicted"/>
<dbReference type="EMBL" id="UZAJ01040255">
    <property type="protein sequence ID" value="VDP14017.1"/>
    <property type="molecule type" value="Genomic_DNA"/>
</dbReference>
<organism evidence="3">
    <name type="scientific">Onchocerca flexuosa</name>
    <dbReference type="NCBI Taxonomy" id="387005"/>
    <lineage>
        <taxon>Eukaryota</taxon>
        <taxon>Metazoa</taxon>
        <taxon>Ecdysozoa</taxon>
        <taxon>Nematoda</taxon>
        <taxon>Chromadorea</taxon>
        <taxon>Rhabditida</taxon>
        <taxon>Spirurina</taxon>
        <taxon>Spiruromorpha</taxon>
        <taxon>Filarioidea</taxon>
        <taxon>Onchocercidae</taxon>
        <taxon>Onchocerca</taxon>
    </lineage>
</organism>
<reference evidence="1 2" key="2">
    <citation type="submission" date="2018-11" db="EMBL/GenBank/DDBJ databases">
        <authorList>
            <consortium name="Pathogen Informatics"/>
        </authorList>
    </citation>
    <scope>NUCLEOTIDE SEQUENCE [LARGE SCALE GENOMIC DNA]</scope>
</reference>
<keyword evidence="2" id="KW-1185">Reference proteome</keyword>